<evidence type="ECO:0000259" key="5">
    <source>
        <dbReference type="PROSITE" id="PS00631"/>
    </source>
</evidence>
<dbReference type="PROSITE" id="PS00631">
    <property type="entry name" value="CYTOSOL_AP"/>
    <property type="match status" value="1"/>
</dbReference>
<evidence type="ECO:0000256" key="3">
    <source>
        <dbReference type="ARBA" id="ARBA00022670"/>
    </source>
</evidence>
<name>X0XNE0_9ZZZZ</name>
<feature type="domain" description="Cytosol aminopeptidase" evidence="5">
    <location>
        <begin position="33"/>
        <end position="40"/>
    </location>
</feature>
<dbReference type="GO" id="GO:0030145">
    <property type="term" value="F:manganese ion binding"/>
    <property type="evidence" value="ECO:0007669"/>
    <property type="project" value="InterPro"/>
</dbReference>
<dbReference type="PANTHER" id="PTHR11963">
    <property type="entry name" value="LEUCINE AMINOPEPTIDASE-RELATED"/>
    <property type="match status" value="1"/>
</dbReference>
<evidence type="ECO:0000313" key="6">
    <source>
        <dbReference type="EMBL" id="GAG38168.1"/>
    </source>
</evidence>
<sequence>GIIPAAENLPSGTSYRPGDIVKTYSGKTVEVQNTDAEGRMMLCDALAYAAEQKCNPIIDIATLTGACEVALGRHHAGLMGNDERLKKQIQQAAKDSGEKVWPLPSGQEYAEEVKSKIADLKNIGGKWGGACTAAAFLGQFVSGARWAHLDMAGMDVFEKATKYATEGSSGYGVRLLTTYLLNKAKKKK</sequence>
<evidence type="ECO:0000256" key="4">
    <source>
        <dbReference type="ARBA" id="ARBA00022801"/>
    </source>
</evidence>
<feature type="non-terminal residue" evidence="6">
    <location>
        <position position="1"/>
    </location>
</feature>
<reference evidence="6" key="1">
    <citation type="journal article" date="2014" name="Front. Microbiol.">
        <title>High frequency of phylogenetically diverse reductive dehalogenase-homologous genes in deep subseafloor sedimentary metagenomes.</title>
        <authorList>
            <person name="Kawai M."/>
            <person name="Futagami T."/>
            <person name="Toyoda A."/>
            <person name="Takaki Y."/>
            <person name="Nishi S."/>
            <person name="Hori S."/>
            <person name="Arai W."/>
            <person name="Tsubouchi T."/>
            <person name="Morono Y."/>
            <person name="Uchiyama I."/>
            <person name="Ito T."/>
            <person name="Fujiyama A."/>
            <person name="Inagaki F."/>
            <person name="Takami H."/>
        </authorList>
    </citation>
    <scope>NUCLEOTIDE SEQUENCE</scope>
    <source>
        <strain evidence="6">Expedition CK06-06</strain>
    </source>
</reference>
<dbReference type="EMBL" id="BARS01041984">
    <property type="protein sequence ID" value="GAG38168.1"/>
    <property type="molecule type" value="Genomic_DNA"/>
</dbReference>
<protein>
    <recommendedName>
        <fullName evidence="5">Cytosol aminopeptidase domain-containing protein</fullName>
    </recommendedName>
</protein>
<gene>
    <name evidence="6" type="ORF">S01H1_63760</name>
</gene>
<dbReference type="GO" id="GO:0005737">
    <property type="term" value="C:cytoplasm"/>
    <property type="evidence" value="ECO:0007669"/>
    <property type="project" value="InterPro"/>
</dbReference>
<comment type="caution">
    <text evidence="6">The sequence shown here is derived from an EMBL/GenBank/DDBJ whole genome shotgun (WGS) entry which is preliminary data.</text>
</comment>
<proteinExistence type="inferred from homology"/>
<dbReference type="SUPFAM" id="SSF53187">
    <property type="entry name" value="Zn-dependent exopeptidases"/>
    <property type="match status" value="1"/>
</dbReference>
<dbReference type="InterPro" id="IPR011356">
    <property type="entry name" value="Leucine_aapep/pepB"/>
</dbReference>
<dbReference type="GO" id="GO:0070006">
    <property type="term" value="F:metalloaminopeptidase activity"/>
    <property type="evidence" value="ECO:0007669"/>
    <property type="project" value="InterPro"/>
</dbReference>
<dbReference type="Gene3D" id="3.40.630.10">
    <property type="entry name" value="Zn peptidases"/>
    <property type="match status" value="1"/>
</dbReference>
<dbReference type="InterPro" id="IPR000819">
    <property type="entry name" value="Peptidase_M17_C"/>
</dbReference>
<keyword evidence="2" id="KW-0031">Aminopeptidase</keyword>
<dbReference type="AlphaFoldDB" id="X0XNE0"/>
<keyword evidence="3" id="KW-0645">Protease</keyword>
<accession>X0XNE0</accession>
<evidence type="ECO:0000256" key="2">
    <source>
        <dbReference type="ARBA" id="ARBA00022438"/>
    </source>
</evidence>
<dbReference type="GO" id="GO:0006508">
    <property type="term" value="P:proteolysis"/>
    <property type="evidence" value="ECO:0007669"/>
    <property type="project" value="UniProtKB-KW"/>
</dbReference>
<organism evidence="6">
    <name type="scientific">marine sediment metagenome</name>
    <dbReference type="NCBI Taxonomy" id="412755"/>
    <lineage>
        <taxon>unclassified sequences</taxon>
        <taxon>metagenomes</taxon>
        <taxon>ecological metagenomes</taxon>
    </lineage>
</organism>
<keyword evidence="4" id="KW-0378">Hydrolase</keyword>
<dbReference type="PANTHER" id="PTHR11963:SF23">
    <property type="entry name" value="CYTOSOL AMINOPEPTIDASE"/>
    <property type="match status" value="1"/>
</dbReference>
<dbReference type="PRINTS" id="PR00481">
    <property type="entry name" value="LAMNOPPTDASE"/>
</dbReference>
<dbReference type="Pfam" id="PF00883">
    <property type="entry name" value="Peptidase_M17"/>
    <property type="match status" value="1"/>
</dbReference>
<evidence type="ECO:0000256" key="1">
    <source>
        <dbReference type="ARBA" id="ARBA00009528"/>
    </source>
</evidence>
<comment type="similarity">
    <text evidence="1">Belongs to the peptidase M17 family.</text>
</comment>